<dbReference type="InterPro" id="IPR002372">
    <property type="entry name" value="PQQ_rpt_dom"/>
</dbReference>
<dbReference type="InterPro" id="IPR011047">
    <property type="entry name" value="Quinoprotein_ADH-like_sf"/>
</dbReference>
<comment type="subunit">
    <text evidence="4">Part of the Bam complex.</text>
</comment>
<dbReference type="PROSITE" id="PS51257">
    <property type="entry name" value="PROKAR_LIPOPROTEIN"/>
    <property type="match status" value="1"/>
</dbReference>
<keyword evidence="2 4" id="KW-0472">Membrane</keyword>
<dbReference type="OrthoDB" id="5173551at2"/>
<dbReference type="PANTHER" id="PTHR34512">
    <property type="entry name" value="CELL SURFACE PROTEIN"/>
    <property type="match status" value="1"/>
</dbReference>
<evidence type="ECO:0000259" key="5">
    <source>
        <dbReference type="Pfam" id="PF13360"/>
    </source>
</evidence>
<keyword evidence="4" id="KW-0449">Lipoprotein</keyword>
<dbReference type="HAMAP" id="MF_00923">
    <property type="entry name" value="OM_assembly_BamB"/>
    <property type="match status" value="1"/>
</dbReference>
<keyword evidence="4" id="KW-0564">Palmitate</keyword>
<dbReference type="Proteomes" id="UP000242999">
    <property type="component" value="Unassembled WGS sequence"/>
</dbReference>
<dbReference type="PANTHER" id="PTHR34512:SF30">
    <property type="entry name" value="OUTER MEMBRANE PROTEIN ASSEMBLY FACTOR BAMB"/>
    <property type="match status" value="1"/>
</dbReference>
<evidence type="ECO:0000256" key="1">
    <source>
        <dbReference type="ARBA" id="ARBA00022729"/>
    </source>
</evidence>
<reference evidence="7" key="1">
    <citation type="submission" date="2016-10" db="EMBL/GenBank/DDBJ databases">
        <authorList>
            <person name="Varghese N."/>
            <person name="Submissions S."/>
        </authorList>
    </citation>
    <scope>NUCLEOTIDE SEQUENCE [LARGE SCALE GENOMIC DNA]</scope>
    <source>
        <strain evidence="7">DSM 7165</strain>
    </source>
</reference>
<keyword evidence="1 4" id="KW-0732">Signal</keyword>
<organism evidence="6 7">
    <name type="scientific">Allopseudospirillum japonicum</name>
    <dbReference type="NCBI Taxonomy" id="64971"/>
    <lineage>
        <taxon>Bacteria</taxon>
        <taxon>Pseudomonadati</taxon>
        <taxon>Pseudomonadota</taxon>
        <taxon>Gammaproteobacteria</taxon>
        <taxon>Oceanospirillales</taxon>
        <taxon>Oceanospirillaceae</taxon>
        <taxon>Allopseudospirillum</taxon>
    </lineage>
</organism>
<comment type="similarity">
    <text evidence="4">Belongs to the BamB family.</text>
</comment>
<dbReference type="GO" id="GO:0051205">
    <property type="term" value="P:protein insertion into membrane"/>
    <property type="evidence" value="ECO:0007669"/>
    <property type="project" value="UniProtKB-UniRule"/>
</dbReference>
<dbReference type="SMART" id="SM00564">
    <property type="entry name" value="PQQ"/>
    <property type="match status" value="7"/>
</dbReference>
<comment type="function">
    <text evidence="4">Part of the outer membrane protein assembly complex, which is involved in assembly and insertion of beta-barrel proteins into the outer membrane.</text>
</comment>
<dbReference type="InterPro" id="IPR017687">
    <property type="entry name" value="BamB"/>
</dbReference>
<evidence type="ECO:0000313" key="7">
    <source>
        <dbReference type="Proteomes" id="UP000242999"/>
    </source>
</evidence>
<dbReference type="NCBIfam" id="TIGR03300">
    <property type="entry name" value="assembly_YfgL"/>
    <property type="match status" value="1"/>
</dbReference>
<dbReference type="SUPFAM" id="SSF50998">
    <property type="entry name" value="Quinoprotein alcohol dehydrogenase-like"/>
    <property type="match status" value="1"/>
</dbReference>
<name>A0A1H6RYK3_9GAMM</name>
<gene>
    <name evidence="4" type="primary">bamB</name>
    <name evidence="6" type="ORF">SAMN05421831_104178</name>
</gene>
<dbReference type="RefSeq" id="WP_093309048.1">
    <property type="nucleotide sequence ID" value="NZ_FNYH01000004.1"/>
</dbReference>
<evidence type="ECO:0000256" key="2">
    <source>
        <dbReference type="ARBA" id="ARBA00023136"/>
    </source>
</evidence>
<protein>
    <recommendedName>
        <fullName evidence="4">Outer membrane protein assembly factor BamB</fullName>
    </recommendedName>
</protein>
<dbReference type="AlphaFoldDB" id="A0A1H6RYK3"/>
<dbReference type="InterPro" id="IPR015943">
    <property type="entry name" value="WD40/YVTN_repeat-like_dom_sf"/>
</dbReference>
<sequence>MRNLILGTGLLMLLGGCASTPEPEYPPTPLAKIQAEWQLDLQESWQTQGSQGRGYVHQMALYADALYAADAQGQVYAWDLAQGQKIWVQDLQTPISSGVYADAQQVFVVSADGQLYALNPQTGATDWQTALKAEVLGAPQANADLVVVQSVSGDVWAFKRLTGKLAWHHSEQASRLSLRAERTPLVTNLLTYVGTPEGKLLALDNRNGYVRWDVRISWPQGRTDIEKMTDISGQPQLSQGTLYTTGYRGKVAAVDPLTGEPRWAVEASSYLSAAVDSGTLVYVNEAGHLVALDAYSGRTLWIQDQLSGRGLSAPVFLDSGHLAVGDYQGYLHVLATEDGRLVARAQQADAPIQAPLLRWKDQVISLSTEGDLHLWKFATNQP</sequence>
<comment type="subcellular location">
    <subcellularLocation>
        <location evidence="4">Cell outer membrane</location>
        <topology evidence="4">Lipid-anchor</topology>
    </subcellularLocation>
</comment>
<evidence type="ECO:0000256" key="4">
    <source>
        <dbReference type="HAMAP-Rule" id="MF_00923"/>
    </source>
</evidence>
<dbReference type="Pfam" id="PF13360">
    <property type="entry name" value="PQQ_2"/>
    <property type="match status" value="1"/>
</dbReference>
<dbReference type="GO" id="GO:0009279">
    <property type="term" value="C:cell outer membrane"/>
    <property type="evidence" value="ECO:0007669"/>
    <property type="project" value="UniProtKB-SubCell"/>
</dbReference>
<dbReference type="GO" id="GO:0043165">
    <property type="term" value="P:Gram-negative-bacterium-type cell outer membrane assembly"/>
    <property type="evidence" value="ECO:0007669"/>
    <property type="project" value="UniProtKB-UniRule"/>
</dbReference>
<evidence type="ECO:0000313" key="6">
    <source>
        <dbReference type="EMBL" id="SEI57597.1"/>
    </source>
</evidence>
<feature type="domain" description="Pyrrolo-quinoline quinone repeat" evidence="5">
    <location>
        <begin position="72"/>
        <end position="303"/>
    </location>
</feature>
<keyword evidence="3 4" id="KW-0998">Cell outer membrane</keyword>
<dbReference type="EMBL" id="FNYH01000004">
    <property type="protein sequence ID" value="SEI57597.1"/>
    <property type="molecule type" value="Genomic_DNA"/>
</dbReference>
<proteinExistence type="inferred from homology"/>
<dbReference type="InterPro" id="IPR018391">
    <property type="entry name" value="PQQ_b-propeller_rpt"/>
</dbReference>
<keyword evidence="7" id="KW-1185">Reference proteome</keyword>
<dbReference type="STRING" id="64971.SAMN05421831_104178"/>
<dbReference type="Gene3D" id="2.130.10.10">
    <property type="entry name" value="YVTN repeat-like/Quinoprotein amine dehydrogenase"/>
    <property type="match status" value="1"/>
</dbReference>
<accession>A0A1H6RYK3</accession>
<evidence type="ECO:0000256" key="3">
    <source>
        <dbReference type="ARBA" id="ARBA00023237"/>
    </source>
</evidence>